<dbReference type="InterPro" id="IPR020625">
    <property type="entry name" value="Schiff_base-form_aldolases_AS"/>
</dbReference>
<dbReference type="RefSeq" id="WP_338521927.1">
    <property type="nucleotide sequence ID" value="NZ_CP135136.1"/>
</dbReference>
<keyword evidence="5 12" id="KW-0963">Cytoplasm</keyword>
<comment type="caution">
    <text evidence="12">Was originally thought to be a dihydrodipicolinate synthase (DHDPS), catalyzing the condensation of (S)-aspartate-beta-semialdehyde [(S)-ASA] and pyruvate to dihydrodipicolinate (DHDP). However, it was shown in E.coli that the product of the enzymatic reaction is not dihydrodipicolinate but in fact (4S)-4-hydroxy-2,3,4,5-tetrahydro-(2S)-dipicolinic acid (HTPA), and that the consecutive dehydration reaction leading to DHDP is not spontaneous but catalyzed by DapB.</text>
</comment>
<comment type="caution">
    <text evidence="12">Lacks conserved residue(s) required for the propagation of feature annotation.</text>
</comment>
<dbReference type="SMART" id="SM01130">
    <property type="entry name" value="DHDPS"/>
    <property type="match status" value="1"/>
</dbReference>
<keyword evidence="7 12" id="KW-0220">Diaminopimelate biosynthesis</keyword>
<comment type="subunit">
    <text evidence="12">Homotetramer; dimer of dimers.</text>
</comment>
<dbReference type="InterPro" id="IPR002220">
    <property type="entry name" value="DapA-like"/>
</dbReference>
<name>A0ABZ2GXR7_9GAMM</name>
<dbReference type="EC" id="4.3.3.7" evidence="4 12"/>
<evidence type="ECO:0000256" key="11">
    <source>
        <dbReference type="ARBA" id="ARBA00047836"/>
    </source>
</evidence>
<keyword evidence="10 12" id="KW-0704">Schiff base</keyword>
<comment type="subcellular location">
    <subcellularLocation>
        <location evidence="12">Cytoplasm</location>
    </subcellularLocation>
</comment>
<evidence type="ECO:0000256" key="4">
    <source>
        <dbReference type="ARBA" id="ARBA00012086"/>
    </source>
</evidence>
<evidence type="ECO:0000256" key="12">
    <source>
        <dbReference type="HAMAP-Rule" id="MF_00418"/>
    </source>
</evidence>
<organism evidence="14 15">
    <name type="scientific">Candidatus Legionella polyplacis</name>
    <dbReference type="NCBI Taxonomy" id="2005262"/>
    <lineage>
        <taxon>Bacteria</taxon>
        <taxon>Pseudomonadati</taxon>
        <taxon>Pseudomonadota</taxon>
        <taxon>Gammaproteobacteria</taxon>
        <taxon>Legionellales</taxon>
        <taxon>Legionellaceae</taxon>
        <taxon>Legionella</taxon>
    </lineage>
</organism>
<evidence type="ECO:0000256" key="9">
    <source>
        <dbReference type="ARBA" id="ARBA00023239"/>
    </source>
</evidence>
<evidence type="ECO:0000313" key="15">
    <source>
        <dbReference type="Proteomes" id="UP001360424"/>
    </source>
</evidence>
<evidence type="ECO:0000256" key="1">
    <source>
        <dbReference type="ARBA" id="ARBA00003294"/>
    </source>
</evidence>
<keyword evidence="6 12" id="KW-0028">Amino-acid biosynthesis</keyword>
<dbReference type="PANTHER" id="PTHR12128:SF66">
    <property type="entry name" value="4-HYDROXY-2-OXOGLUTARATE ALDOLASE, MITOCHONDRIAL"/>
    <property type="match status" value="1"/>
</dbReference>
<accession>A0ABZ2GXR7</accession>
<dbReference type="EMBL" id="CP135136">
    <property type="protein sequence ID" value="WWR12215.1"/>
    <property type="molecule type" value="Genomic_DNA"/>
</dbReference>
<dbReference type="Gene3D" id="3.20.20.70">
    <property type="entry name" value="Aldolase class I"/>
    <property type="match status" value="1"/>
</dbReference>
<dbReference type="Proteomes" id="UP001360424">
    <property type="component" value="Chromosome"/>
</dbReference>
<evidence type="ECO:0000256" key="8">
    <source>
        <dbReference type="ARBA" id="ARBA00023154"/>
    </source>
</evidence>
<gene>
    <name evidence="12 14" type="primary">dapA</name>
    <name evidence="14" type="ORF">RQL38_01130</name>
</gene>
<feature type="site" description="Part of a proton relay during catalysis" evidence="12">
    <location>
        <position position="108"/>
    </location>
</feature>
<comment type="catalytic activity">
    <reaction evidence="11 12">
        <text>L-aspartate 4-semialdehyde + pyruvate = (2S,4S)-4-hydroxy-2,3,4,5-tetrahydrodipicolinate + H2O + H(+)</text>
        <dbReference type="Rhea" id="RHEA:34171"/>
        <dbReference type="ChEBI" id="CHEBI:15361"/>
        <dbReference type="ChEBI" id="CHEBI:15377"/>
        <dbReference type="ChEBI" id="CHEBI:15378"/>
        <dbReference type="ChEBI" id="CHEBI:67139"/>
        <dbReference type="ChEBI" id="CHEBI:537519"/>
        <dbReference type="EC" id="4.3.3.7"/>
    </reaction>
</comment>
<proteinExistence type="inferred from homology"/>
<dbReference type="GO" id="GO:0008840">
    <property type="term" value="F:4-hydroxy-tetrahydrodipicolinate synthase activity"/>
    <property type="evidence" value="ECO:0007669"/>
    <property type="project" value="UniProtKB-EC"/>
</dbReference>
<dbReference type="InterPro" id="IPR013785">
    <property type="entry name" value="Aldolase_TIM"/>
</dbReference>
<comment type="pathway">
    <text evidence="2 12">Amino-acid biosynthesis; L-lysine biosynthesis via DAP pathway; (S)-tetrahydrodipicolinate from L-aspartate: step 3/4.</text>
</comment>
<dbReference type="Pfam" id="PF00701">
    <property type="entry name" value="DHDPS"/>
    <property type="match status" value="1"/>
</dbReference>
<dbReference type="HAMAP" id="MF_00418">
    <property type="entry name" value="DapA"/>
    <property type="match status" value="1"/>
</dbReference>
<dbReference type="NCBIfam" id="TIGR00674">
    <property type="entry name" value="dapA"/>
    <property type="match status" value="1"/>
</dbReference>
<evidence type="ECO:0000256" key="6">
    <source>
        <dbReference type="ARBA" id="ARBA00022605"/>
    </source>
</evidence>
<dbReference type="PANTHER" id="PTHR12128">
    <property type="entry name" value="DIHYDRODIPICOLINATE SYNTHASE"/>
    <property type="match status" value="1"/>
</dbReference>
<feature type="binding site" evidence="12">
    <location>
        <position position="46"/>
    </location>
    <ligand>
        <name>pyruvate</name>
        <dbReference type="ChEBI" id="CHEBI:15361"/>
    </ligand>
</feature>
<dbReference type="SUPFAM" id="SSF51569">
    <property type="entry name" value="Aldolase"/>
    <property type="match status" value="1"/>
</dbReference>
<dbReference type="CDD" id="cd00950">
    <property type="entry name" value="DHDPS"/>
    <property type="match status" value="1"/>
</dbReference>
<dbReference type="PROSITE" id="PS00666">
    <property type="entry name" value="DHDPS_2"/>
    <property type="match status" value="1"/>
</dbReference>
<keyword evidence="9 12" id="KW-0456">Lyase</keyword>
<dbReference type="PRINTS" id="PR00146">
    <property type="entry name" value="DHPICSNTHASE"/>
</dbReference>
<evidence type="ECO:0000256" key="10">
    <source>
        <dbReference type="ARBA" id="ARBA00023270"/>
    </source>
</evidence>
<evidence type="ECO:0000256" key="3">
    <source>
        <dbReference type="ARBA" id="ARBA00007592"/>
    </source>
</evidence>
<evidence type="ECO:0000313" key="14">
    <source>
        <dbReference type="EMBL" id="WWR12215.1"/>
    </source>
</evidence>
<keyword evidence="15" id="KW-1185">Reference proteome</keyword>
<protein>
    <recommendedName>
        <fullName evidence="4 12">4-hydroxy-tetrahydrodipicolinate synthase</fullName>
        <shortName evidence="12">HTPA synthase</shortName>
        <ecNumber evidence="4 12">4.3.3.7</ecNumber>
    </recommendedName>
</protein>
<evidence type="ECO:0000256" key="5">
    <source>
        <dbReference type="ARBA" id="ARBA00022490"/>
    </source>
</evidence>
<evidence type="ECO:0000256" key="2">
    <source>
        <dbReference type="ARBA" id="ARBA00005120"/>
    </source>
</evidence>
<dbReference type="InterPro" id="IPR005263">
    <property type="entry name" value="DapA"/>
</dbReference>
<feature type="active site" description="Schiff-base intermediate with substrate" evidence="12">
    <location>
        <position position="163"/>
    </location>
</feature>
<comment type="function">
    <text evidence="1 12">Catalyzes the condensation of (S)-aspartate-beta-semialdehyde [(S)-ASA] and pyruvate to 4-hydroxy-tetrahydrodipicolinate (HTPA).</text>
</comment>
<evidence type="ECO:0000256" key="7">
    <source>
        <dbReference type="ARBA" id="ARBA00022915"/>
    </source>
</evidence>
<dbReference type="PIRSF" id="PIRSF001365">
    <property type="entry name" value="DHDPS"/>
    <property type="match status" value="1"/>
</dbReference>
<evidence type="ECO:0000256" key="13">
    <source>
        <dbReference type="PIRNR" id="PIRNR001365"/>
    </source>
</evidence>
<reference evidence="14" key="1">
    <citation type="submission" date="2023-09" db="EMBL/GenBank/DDBJ databases">
        <title>Genomes of two closely related lineages of the louse Polyplax serrata with different host specificities.</title>
        <authorList>
            <person name="Martinu J."/>
            <person name="Tarabai H."/>
            <person name="Stefka J."/>
            <person name="Hypsa V."/>
        </authorList>
    </citation>
    <scope>NUCLEOTIDE SEQUENCE [LARGE SCALE GENOMIC DNA]</scope>
    <source>
        <strain evidence="14">HR10_N</strain>
    </source>
</reference>
<feature type="active site" description="Proton donor/acceptor" evidence="12">
    <location>
        <position position="135"/>
    </location>
</feature>
<comment type="similarity">
    <text evidence="3 12 13">Belongs to the DapA family.</text>
</comment>
<feature type="binding site" evidence="12">
    <location>
        <position position="207"/>
    </location>
    <ligand>
        <name>pyruvate</name>
        <dbReference type="ChEBI" id="CHEBI:15361"/>
    </ligand>
</feature>
<keyword evidence="8 12" id="KW-0457">Lysine biosynthesis</keyword>
<sequence length="299" mass="33848">MRFYGNIVALVTPFFQSGAIDVSSLCRLVDFHIYMGTNVILSPSITGEYSTLSNKEKILIVRTVVNQVKKRIPIIACTGLDNLNHCIDLTLSFIDYGVDAVLVSTPSYLRPTQLGLYEYYKYISKKIKNFPIILYNIPSRTSYNLHIKTIEKLIKIPNIIGIKETVINCKKRFKRLIYLCKNEDVCLYSGNDLVSADWILGGASGVISVASNIVPNLISEMCCFALNLNAKKCLQIHNKLISLYKLLLIESNPIPVKWVLSKMGLIKNELRLPMTVLSKKSVKIMEKKIYDFISVDGYY</sequence>